<evidence type="ECO:0000313" key="5">
    <source>
        <dbReference type="WBParaSite" id="Csp11.Scaffold630.g20555.t1"/>
    </source>
</evidence>
<dbReference type="InterPro" id="IPR002087">
    <property type="entry name" value="Anti_prolifrtn"/>
</dbReference>
<dbReference type="GO" id="GO:0005737">
    <property type="term" value="C:cytoplasm"/>
    <property type="evidence" value="ECO:0007669"/>
    <property type="project" value="TreeGrafter"/>
</dbReference>
<dbReference type="SUPFAM" id="SSF160696">
    <property type="entry name" value="BTG domain-like"/>
    <property type="match status" value="1"/>
</dbReference>
<feature type="domain" description="Anti-proliferative protein" evidence="3">
    <location>
        <begin position="1"/>
        <end position="109"/>
    </location>
</feature>
<evidence type="ECO:0000256" key="1">
    <source>
        <dbReference type="ARBA" id="ARBA00007989"/>
    </source>
</evidence>
<evidence type="ECO:0000259" key="3">
    <source>
        <dbReference type="SMART" id="SM00099"/>
    </source>
</evidence>
<protein>
    <submittedName>
        <fullName evidence="5">Anti_prolifrtn domain-containing protein</fullName>
    </submittedName>
</protein>
<proteinExistence type="inferred from homology"/>
<dbReference type="WBParaSite" id="Csp11.Scaffold630.g20555.t1">
    <property type="protein sequence ID" value="Csp11.Scaffold630.g20555.t1"/>
    <property type="gene ID" value="Csp11.Scaffold630.g20555"/>
</dbReference>
<dbReference type="InterPro" id="IPR036054">
    <property type="entry name" value="BTG-like_sf"/>
</dbReference>
<dbReference type="PANTHER" id="PTHR17537">
    <property type="entry name" value="TRANSDUCER OF ERBB2 TOB"/>
    <property type="match status" value="1"/>
</dbReference>
<dbReference type="AlphaFoldDB" id="A0A1I7UYA6"/>
<keyword evidence="4" id="KW-1185">Reference proteome</keyword>
<dbReference type="eggNOG" id="KOG4006">
    <property type="taxonomic scope" value="Eukaryota"/>
</dbReference>
<dbReference type="InterPro" id="IPR015676">
    <property type="entry name" value="Tob1/2"/>
</dbReference>
<dbReference type="STRING" id="1561998.A0A1I7UYA6"/>
<name>A0A1I7UYA6_9PELO</name>
<evidence type="ECO:0000256" key="2">
    <source>
        <dbReference type="ARBA" id="ARBA00022553"/>
    </source>
</evidence>
<dbReference type="GO" id="GO:0003714">
    <property type="term" value="F:transcription corepressor activity"/>
    <property type="evidence" value="ECO:0007669"/>
    <property type="project" value="TreeGrafter"/>
</dbReference>
<dbReference type="Pfam" id="PF07742">
    <property type="entry name" value="BTG"/>
    <property type="match status" value="1"/>
</dbReference>
<organism evidence="4 5">
    <name type="scientific">Caenorhabditis tropicalis</name>
    <dbReference type="NCBI Taxonomy" id="1561998"/>
    <lineage>
        <taxon>Eukaryota</taxon>
        <taxon>Metazoa</taxon>
        <taxon>Ecdysozoa</taxon>
        <taxon>Nematoda</taxon>
        <taxon>Chromadorea</taxon>
        <taxon>Rhabditida</taxon>
        <taxon>Rhabditina</taxon>
        <taxon>Rhabditomorpha</taxon>
        <taxon>Rhabditoidea</taxon>
        <taxon>Rhabditidae</taxon>
        <taxon>Peloderinae</taxon>
        <taxon>Caenorhabditis</taxon>
    </lineage>
</organism>
<keyword evidence="2" id="KW-0597">Phosphoprotein</keyword>
<comment type="similarity">
    <text evidence="1">Belongs to the BTG family.</text>
</comment>
<reference evidence="5" key="1">
    <citation type="submission" date="2016-11" db="UniProtKB">
        <authorList>
            <consortium name="WormBaseParasite"/>
        </authorList>
    </citation>
    <scope>IDENTIFICATION</scope>
</reference>
<sequence length="279" mass="31167">MYSEVRELVNFVCRYLFGRVPRRPAGIFAAELGNFLVSQFSTSWDIQNPQHGEQERVIFINCGAEGSSKCFGSCAHESGLSSAEVLGHFPAQIRIYANPGEVYLRASDVGMSLPIWNGDVNADDWFVQKLILYTHLLMFSYQPVPEHIVRAASSRAEACSNLGGAGKPVMFGKKPFPSTDLAVIELVNNMYIPLGLEKYDELNSNLSHIQEKYPYRFSFKPSSSQTYTGAEFSQTRFGSSKSRPDLHTMLNIKQMSSQNTNSCSNFSPSFNEPISYASY</sequence>
<accession>A0A1I7UYA6</accession>
<dbReference type="Gene3D" id="3.90.640.90">
    <property type="entry name" value="Anti-proliferative protein, N-terminal domain"/>
    <property type="match status" value="1"/>
</dbReference>
<dbReference type="GO" id="GO:0005634">
    <property type="term" value="C:nucleus"/>
    <property type="evidence" value="ECO:0007669"/>
    <property type="project" value="TreeGrafter"/>
</dbReference>
<dbReference type="Proteomes" id="UP000095282">
    <property type="component" value="Unplaced"/>
</dbReference>
<dbReference type="PANTHER" id="PTHR17537:SF5">
    <property type="entry name" value="TRANSDUCER OF ERBB2, ISOFORM A"/>
    <property type="match status" value="1"/>
</dbReference>
<dbReference type="SMART" id="SM00099">
    <property type="entry name" value="btg1"/>
    <property type="match status" value="1"/>
</dbReference>
<evidence type="ECO:0000313" key="4">
    <source>
        <dbReference type="Proteomes" id="UP000095282"/>
    </source>
</evidence>